<dbReference type="RefSeq" id="WP_126626092.1">
    <property type="nucleotide sequence ID" value="NZ_BIFT01000001.1"/>
</dbReference>
<sequence>MSQQMTPGERVRAALRGETVDRVPFCFWHHFRPQGSGKQLAAATFEFFKTKYELDIVKIMPDLPYPEPVEGIQEVEQLRFLPRLELETPAFQEQLLCIRLLRQQLGPDYPLILTLFSPLTYLFNFMGADFTGKNLILAGARSNPAPIEKGLAIVADNLQRLMQAAIAAGASGIFFSCMGATNADFSREEYLRFGRPYDLEALKGAQAGWLNIVHIHADPSQIEDQVYFDLFTDYPVQVLSWSDRLTGPSLGEALELTDKCLMGGLWERGPLTHGSETEIENEMLGAIMQTKGHRLILANGCSIPDDVSERPLQIARRLLDQLH</sequence>
<protein>
    <submittedName>
        <fullName evidence="2">Uroporphyrinogen decarboxylase</fullName>
    </submittedName>
</protein>
<dbReference type="OrthoDB" id="7375127at2"/>
<dbReference type="Pfam" id="PF01208">
    <property type="entry name" value="URO-D"/>
    <property type="match status" value="1"/>
</dbReference>
<evidence type="ECO:0000313" key="2">
    <source>
        <dbReference type="EMBL" id="GCE25517.1"/>
    </source>
</evidence>
<accession>A0A402B2I4</accession>
<evidence type="ECO:0000313" key="3">
    <source>
        <dbReference type="Proteomes" id="UP000287171"/>
    </source>
</evidence>
<dbReference type="InterPro" id="IPR038071">
    <property type="entry name" value="UROD/MetE-like_sf"/>
</dbReference>
<evidence type="ECO:0000259" key="1">
    <source>
        <dbReference type="Pfam" id="PF01208"/>
    </source>
</evidence>
<dbReference type="SUPFAM" id="SSF51726">
    <property type="entry name" value="UROD/MetE-like"/>
    <property type="match status" value="1"/>
</dbReference>
<dbReference type="Proteomes" id="UP000287171">
    <property type="component" value="Unassembled WGS sequence"/>
</dbReference>
<comment type="caution">
    <text evidence="2">The sequence shown here is derived from an EMBL/GenBank/DDBJ whole genome shotgun (WGS) entry which is preliminary data.</text>
</comment>
<dbReference type="InterPro" id="IPR000257">
    <property type="entry name" value="Uroporphyrinogen_deCOase"/>
</dbReference>
<dbReference type="AlphaFoldDB" id="A0A402B2I4"/>
<reference evidence="3" key="1">
    <citation type="submission" date="2018-12" db="EMBL/GenBank/DDBJ databases">
        <title>Tengunoibacter tsumagoiensis gen. nov., sp. nov., Dictyobacter kobayashii sp. nov., D. alpinus sp. nov., and D. joshuensis sp. nov. and description of Dictyobacteraceae fam. nov. within the order Ktedonobacterales isolated from Tengu-no-mugimeshi.</title>
        <authorList>
            <person name="Wang C.M."/>
            <person name="Zheng Y."/>
            <person name="Sakai Y."/>
            <person name="Toyoda A."/>
            <person name="Minakuchi Y."/>
            <person name="Abe K."/>
            <person name="Yokota A."/>
            <person name="Yabe S."/>
        </authorList>
    </citation>
    <scope>NUCLEOTIDE SEQUENCE [LARGE SCALE GENOMIC DNA]</scope>
    <source>
        <strain evidence="3">Uno16</strain>
    </source>
</reference>
<gene>
    <name evidence="2" type="ORF">KDA_10010</name>
</gene>
<keyword evidence="3" id="KW-1185">Reference proteome</keyword>
<proteinExistence type="predicted"/>
<organism evidence="2 3">
    <name type="scientific">Dictyobacter alpinus</name>
    <dbReference type="NCBI Taxonomy" id="2014873"/>
    <lineage>
        <taxon>Bacteria</taxon>
        <taxon>Bacillati</taxon>
        <taxon>Chloroflexota</taxon>
        <taxon>Ktedonobacteria</taxon>
        <taxon>Ktedonobacterales</taxon>
        <taxon>Dictyobacteraceae</taxon>
        <taxon>Dictyobacter</taxon>
    </lineage>
</organism>
<dbReference type="GO" id="GO:0004853">
    <property type="term" value="F:uroporphyrinogen decarboxylase activity"/>
    <property type="evidence" value="ECO:0007669"/>
    <property type="project" value="InterPro"/>
</dbReference>
<name>A0A402B2I4_9CHLR</name>
<dbReference type="EMBL" id="BIFT01000001">
    <property type="protein sequence ID" value="GCE25517.1"/>
    <property type="molecule type" value="Genomic_DNA"/>
</dbReference>
<dbReference type="GO" id="GO:0006779">
    <property type="term" value="P:porphyrin-containing compound biosynthetic process"/>
    <property type="evidence" value="ECO:0007669"/>
    <property type="project" value="InterPro"/>
</dbReference>
<dbReference type="Gene3D" id="3.20.20.210">
    <property type="match status" value="1"/>
</dbReference>
<dbReference type="PANTHER" id="PTHR47099:SF1">
    <property type="entry name" value="METHYLCOBAMIDE:COM METHYLTRANSFERASE MTBA"/>
    <property type="match status" value="1"/>
</dbReference>
<dbReference type="PANTHER" id="PTHR47099">
    <property type="entry name" value="METHYLCOBAMIDE:COM METHYLTRANSFERASE MTBA"/>
    <property type="match status" value="1"/>
</dbReference>
<feature type="domain" description="Uroporphyrinogen decarboxylase (URO-D)" evidence="1">
    <location>
        <begin position="66"/>
        <end position="309"/>
    </location>
</feature>
<dbReference type="InterPro" id="IPR052024">
    <property type="entry name" value="Methanogen_methyltrans"/>
</dbReference>